<dbReference type="GO" id="GO:0098797">
    <property type="term" value="C:plasma membrane protein complex"/>
    <property type="evidence" value="ECO:0007669"/>
    <property type="project" value="TreeGrafter"/>
</dbReference>
<comment type="similarity">
    <text evidence="2">Belongs to the TonB family.</text>
</comment>
<evidence type="ECO:0000256" key="11">
    <source>
        <dbReference type="SAM" id="Phobius"/>
    </source>
</evidence>
<dbReference type="SUPFAM" id="SSF74653">
    <property type="entry name" value="TolA/TonB C-terminal domain"/>
    <property type="match status" value="1"/>
</dbReference>
<dbReference type="InterPro" id="IPR051045">
    <property type="entry name" value="TonB-dependent_transducer"/>
</dbReference>
<sequence length="283" mass="31374">MSTERVFSDRFLLALLLAGIAHAILILGVAFQMPKQPEIKKSLTIALVRNPSRAAPEKADFLAPENQFGSGTHTEKAIPRNEPIPQEGQGRQTENSPSPVPVREAKLKPVLSQKDAEKKIAVDRGNEIQPEPQPVKLTAAALSQQIAELSAELNKSREDYARRPKLVYINSVNAHKYKAAAYEKAWQEKIERIGNLNYPGEARRQNLSGSLLLSVGIKPDGTVYSIKVRHSSGHQVLDDAALNIVQLAAPFAPFPEELRQQADVLIITRTWRFENDNRLETGP</sequence>
<protein>
    <submittedName>
        <fullName evidence="13">TonB-like protein</fullName>
    </submittedName>
</protein>
<accession>A0A250KVR7</accession>
<dbReference type="OrthoDB" id="9803361at2"/>
<keyword evidence="6 11" id="KW-0812">Transmembrane</keyword>
<name>A0A250KVR7_9GAMM</name>
<evidence type="ECO:0000313" key="14">
    <source>
        <dbReference type="Proteomes" id="UP000266313"/>
    </source>
</evidence>
<dbReference type="Pfam" id="PF03544">
    <property type="entry name" value="TonB_C"/>
    <property type="match status" value="1"/>
</dbReference>
<dbReference type="GO" id="GO:0031992">
    <property type="term" value="F:energy transducer activity"/>
    <property type="evidence" value="ECO:0007669"/>
    <property type="project" value="TreeGrafter"/>
</dbReference>
<evidence type="ECO:0000256" key="9">
    <source>
        <dbReference type="ARBA" id="ARBA00023136"/>
    </source>
</evidence>
<evidence type="ECO:0000256" key="10">
    <source>
        <dbReference type="SAM" id="MobiDB-lite"/>
    </source>
</evidence>
<proteinExistence type="inferred from homology"/>
<evidence type="ECO:0000256" key="7">
    <source>
        <dbReference type="ARBA" id="ARBA00022927"/>
    </source>
</evidence>
<keyword evidence="5" id="KW-0997">Cell inner membrane</keyword>
<dbReference type="Gene3D" id="3.30.1150.10">
    <property type="match status" value="1"/>
</dbReference>
<evidence type="ECO:0000256" key="6">
    <source>
        <dbReference type="ARBA" id="ARBA00022692"/>
    </source>
</evidence>
<keyword evidence="14" id="KW-1185">Reference proteome</keyword>
<dbReference type="KEGG" id="mmai:sS8_3679"/>
<dbReference type="PROSITE" id="PS52015">
    <property type="entry name" value="TONB_CTD"/>
    <property type="match status" value="1"/>
</dbReference>
<dbReference type="InterPro" id="IPR037682">
    <property type="entry name" value="TonB_C"/>
</dbReference>
<evidence type="ECO:0000256" key="5">
    <source>
        <dbReference type="ARBA" id="ARBA00022519"/>
    </source>
</evidence>
<feature type="domain" description="TonB C-terminal" evidence="12">
    <location>
        <begin position="183"/>
        <end position="280"/>
    </location>
</feature>
<evidence type="ECO:0000256" key="1">
    <source>
        <dbReference type="ARBA" id="ARBA00004383"/>
    </source>
</evidence>
<dbReference type="GO" id="GO:0055085">
    <property type="term" value="P:transmembrane transport"/>
    <property type="evidence" value="ECO:0007669"/>
    <property type="project" value="InterPro"/>
</dbReference>
<comment type="subcellular location">
    <subcellularLocation>
        <location evidence="1">Cell inner membrane</location>
        <topology evidence="1">Single-pass membrane protein</topology>
        <orientation evidence="1">Periplasmic side</orientation>
    </subcellularLocation>
</comment>
<evidence type="ECO:0000313" key="13">
    <source>
        <dbReference type="EMBL" id="BBA35616.1"/>
    </source>
</evidence>
<organism evidence="13 14">
    <name type="scientific">Methylocaldum marinum</name>
    <dbReference type="NCBI Taxonomy" id="1432792"/>
    <lineage>
        <taxon>Bacteria</taxon>
        <taxon>Pseudomonadati</taxon>
        <taxon>Pseudomonadota</taxon>
        <taxon>Gammaproteobacteria</taxon>
        <taxon>Methylococcales</taxon>
        <taxon>Methylococcaceae</taxon>
        <taxon>Methylocaldum</taxon>
    </lineage>
</organism>
<evidence type="ECO:0000256" key="2">
    <source>
        <dbReference type="ARBA" id="ARBA00006555"/>
    </source>
</evidence>
<dbReference type="GO" id="GO:0015031">
    <property type="term" value="P:protein transport"/>
    <property type="evidence" value="ECO:0007669"/>
    <property type="project" value="UniProtKB-KW"/>
</dbReference>
<evidence type="ECO:0000256" key="4">
    <source>
        <dbReference type="ARBA" id="ARBA00022475"/>
    </source>
</evidence>
<evidence type="ECO:0000256" key="8">
    <source>
        <dbReference type="ARBA" id="ARBA00022989"/>
    </source>
</evidence>
<dbReference type="PANTHER" id="PTHR33446">
    <property type="entry name" value="PROTEIN TONB-RELATED"/>
    <property type="match status" value="1"/>
</dbReference>
<evidence type="ECO:0000256" key="3">
    <source>
        <dbReference type="ARBA" id="ARBA00022448"/>
    </source>
</evidence>
<dbReference type="InterPro" id="IPR006260">
    <property type="entry name" value="TonB/TolA_C"/>
</dbReference>
<gene>
    <name evidence="13" type="ORF">sS8_3679</name>
</gene>
<dbReference type="PANTHER" id="PTHR33446:SF11">
    <property type="entry name" value="TONB3"/>
    <property type="match status" value="1"/>
</dbReference>
<keyword evidence="4" id="KW-1003">Cell membrane</keyword>
<keyword evidence="7" id="KW-0653">Protein transport</keyword>
<evidence type="ECO:0000259" key="12">
    <source>
        <dbReference type="PROSITE" id="PS52015"/>
    </source>
</evidence>
<keyword evidence="8 11" id="KW-1133">Transmembrane helix</keyword>
<dbReference type="NCBIfam" id="TIGR01352">
    <property type="entry name" value="tonB_Cterm"/>
    <property type="match status" value="1"/>
</dbReference>
<feature type="region of interest" description="Disordered" evidence="10">
    <location>
        <begin position="57"/>
        <end position="107"/>
    </location>
</feature>
<keyword evidence="3" id="KW-0813">Transport</keyword>
<dbReference type="AlphaFoldDB" id="A0A250KVR7"/>
<dbReference type="EMBL" id="AP017928">
    <property type="protein sequence ID" value="BBA35616.1"/>
    <property type="molecule type" value="Genomic_DNA"/>
</dbReference>
<reference evidence="13 14" key="1">
    <citation type="submission" date="2016-12" db="EMBL/GenBank/DDBJ databases">
        <title>Genome sequencing of Methylocaldum marinum.</title>
        <authorList>
            <person name="Takeuchi M."/>
            <person name="Kamagata Y."/>
            <person name="Hiraoka S."/>
            <person name="Oshima K."/>
            <person name="Hattori M."/>
            <person name="Iwasaki W."/>
        </authorList>
    </citation>
    <scope>NUCLEOTIDE SEQUENCE [LARGE SCALE GENOMIC DNA]</scope>
    <source>
        <strain evidence="13 14">S8</strain>
    </source>
</reference>
<dbReference type="RefSeq" id="WP_119630931.1">
    <property type="nucleotide sequence ID" value="NZ_AP017928.1"/>
</dbReference>
<feature type="transmembrane region" description="Helical" evidence="11">
    <location>
        <begin position="12"/>
        <end position="31"/>
    </location>
</feature>
<dbReference type="Proteomes" id="UP000266313">
    <property type="component" value="Chromosome"/>
</dbReference>
<keyword evidence="9 11" id="KW-0472">Membrane</keyword>